<evidence type="ECO:0000313" key="9">
    <source>
        <dbReference type="EMBL" id="OWR43090.1"/>
    </source>
</evidence>
<dbReference type="Gene3D" id="3.30.160.60">
    <property type="entry name" value="Classic Zinc Finger"/>
    <property type="match status" value="5"/>
</dbReference>
<feature type="domain" description="C2H2-type" evidence="8">
    <location>
        <begin position="363"/>
        <end position="390"/>
    </location>
</feature>
<keyword evidence="5" id="KW-0862">Zinc</keyword>
<reference evidence="9 10" key="1">
    <citation type="journal article" date="2011" name="Cell">
        <title>The monarch butterfly genome yields insights into long-distance migration.</title>
        <authorList>
            <person name="Zhan S."/>
            <person name="Merlin C."/>
            <person name="Boore J.L."/>
            <person name="Reppert S.M."/>
        </authorList>
    </citation>
    <scope>NUCLEOTIDE SEQUENCE [LARGE SCALE GENOMIC DNA]</scope>
    <source>
        <strain evidence="9">F-2</strain>
    </source>
</reference>
<dbReference type="SMART" id="SM00355">
    <property type="entry name" value="ZnF_C2H2"/>
    <property type="match status" value="10"/>
</dbReference>
<keyword evidence="3" id="KW-0677">Repeat</keyword>
<dbReference type="GO" id="GO:0003700">
    <property type="term" value="F:DNA-binding transcription factor activity"/>
    <property type="evidence" value="ECO:0007669"/>
    <property type="project" value="TreeGrafter"/>
</dbReference>
<dbReference type="Proteomes" id="UP000007151">
    <property type="component" value="Unassembled WGS sequence"/>
</dbReference>
<organism evidence="9 10">
    <name type="scientific">Danaus plexippus plexippus</name>
    <dbReference type="NCBI Taxonomy" id="278856"/>
    <lineage>
        <taxon>Eukaryota</taxon>
        <taxon>Metazoa</taxon>
        <taxon>Ecdysozoa</taxon>
        <taxon>Arthropoda</taxon>
        <taxon>Hexapoda</taxon>
        <taxon>Insecta</taxon>
        <taxon>Pterygota</taxon>
        <taxon>Neoptera</taxon>
        <taxon>Endopterygota</taxon>
        <taxon>Lepidoptera</taxon>
        <taxon>Glossata</taxon>
        <taxon>Ditrysia</taxon>
        <taxon>Papilionoidea</taxon>
        <taxon>Nymphalidae</taxon>
        <taxon>Danainae</taxon>
        <taxon>Danaini</taxon>
        <taxon>Danaina</taxon>
        <taxon>Danaus</taxon>
        <taxon>Danaus</taxon>
    </lineage>
</organism>
<dbReference type="GO" id="GO:0005634">
    <property type="term" value="C:nucleus"/>
    <property type="evidence" value="ECO:0007669"/>
    <property type="project" value="UniProtKB-SubCell"/>
</dbReference>
<dbReference type="EMBL" id="AGBW02013627">
    <property type="protein sequence ID" value="OWR43090.1"/>
    <property type="molecule type" value="Genomic_DNA"/>
</dbReference>
<comment type="caution">
    <text evidence="9">The sequence shown here is derived from an EMBL/GenBank/DDBJ whole genome shotgun (WGS) entry which is preliminary data.</text>
</comment>
<feature type="domain" description="C2H2-type" evidence="8">
    <location>
        <begin position="335"/>
        <end position="363"/>
    </location>
</feature>
<accession>A0A212ENM2</accession>
<dbReference type="Pfam" id="PF00096">
    <property type="entry name" value="zf-C2H2"/>
    <property type="match status" value="4"/>
</dbReference>
<dbReference type="PANTHER" id="PTHR24390:SF235">
    <property type="entry name" value="GH09339P-RELATED"/>
    <property type="match status" value="1"/>
</dbReference>
<dbReference type="GO" id="GO:0008270">
    <property type="term" value="F:zinc ion binding"/>
    <property type="evidence" value="ECO:0007669"/>
    <property type="project" value="UniProtKB-KW"/>
</dbReference>
<feature type="domain" description="C2H2-type" evidence="8">
    <location>
        <begin position="307"/>
        <end position="334"/>
    </location>
</feature>
<dbReference type="InterPro" id="IPR036236">
    <property type="entry name" value="Znf_C2H2_sf"/>
</dbReference>
<feature type="domain" description="C2H2-type" evidence="8">
    <location>
        <begin position="279"/>
        <end position="306"/>
    </location>
</feature>
<evidence type="ECO:0000256" key="5">
    <source>
        <dbReference type="ARBA" id="ARBA00022833"/>
    </source>
</evidence>
<evidence type="ECO:0000256" key="3">
    <source>
        <dbReference type="ARBA" id="ARBA00022737"/>
    </source>
</evidence>
<dbReference type="Pfam" id="PF12874">
    <property type="entry name" value="zf-met"/>
    <property type="match status" value="1"/>
</dbReference>
<feature type="domain" description="C2H2-type" evidence="8">
    <location>
        <begin position="168"/>
        <end position="191"/>
    </location>
</feature>
<sequence>MLENLGIPPESHLPQSICKSCATITSHCYLFQKLVRFSHDKWSSITKLLDQSIDKSKDVNLQNAKSAFLFINDDDTFIISSRKHYSTKKKKDILLKVKHIIKTGIEAKQRSKESVCNECGESFTARVLSKHKKLHNKLNHPCAQCPKIFSTAMQLEEHIERLHFPKRLRCDQCSKKFSTEKLLNIHTRNNHVAVYCKLCNLEFPSRTSLRAHVDKHGTNICPQCNKKFINRQTFKLHLKCCGKSIEQQNFICDICKKCYARKNGLRSHLKIDHGFGNVLTCNWCNKKFDAVSRLKNHIVKHTRERKFHCDQCGGKFVTYPALVYHTRLHTGERPFPCDLCDESFLSASRRMEHKKRKHFGPSHECGICRGKFTTKHQLRKHIKRHFNPGSKLYVTD</sequence>
<evidence type="ECO:0000256" key="4">
    <source>
        <dbReference type="ARBA" id="ARBA00022771"/>
    </source>
</evidence>
<evidence type="ECO:0000259" key="8">
    <source>
        <dbReference type="PROSITE" id="PS50157"/>
    </source>
</evidence>
<evidence type="ECO:0000256" key="7">
    <source>
        <dbReference type="PROSITE-ProRule" id="PRU00042"/>
    </source>
</evidence>
<dbReference type="InterPro" id="IPR013087">
    <property type="entry name" value="Znf_C2H2_type"/>
</dbReference>
<evidence type="ECO:0000313" key="10">
    <source>
        <dbReference type="Proteomes" id="UP000007151"/>
    </source>
</evidence>
<gene>
    <name evidence="9" type="ORF">KGM_211815</name>
</gene>
<dbReference type="InParanoid" id="A0A212ENM2"/>
<dbReference type="PROSITE" id="PS50157">
    <property type="entry name" value="ZINC_FINGER_C2H2_2"/>
    <property type="match status" value="7"/>
</dbReference>
<comment type="subcellular location">
    <subcellularLocation>
        <location evidence="1">Nucleus</location>
    </subcellularLocation>
</comment>
<keyword evidence="4 7" id="KW-0863">Zinc-finger</keyword>
<keyword evidence="10" id="KW-1185">Reference proteome</keyword>
<feature type="domain" description="C2H2-type" evidence="8">
    <location>
        <begin position="250"/>
        <end position="273"/>
    </location>
</feature>
<name>A0A212ENM2_DANPL</name>
<dbReference type="PANTHER" id="PTHR24390">
    <property type="entry name" value="ZINC FINGER PROTEIN"/>
    <property type="match status" value="1"/>
</dbReference>
<dbReference type="KEGG" id="dpl:KGM_211815"/>
<dbReference type="GO" id="GO:0000978">
    <property type="term" value="F:RNA polymerase II cis-regulatory region sequence-specific DNA binding"/>
    <property type="evidence" value="ECO:0007669"/>
    <property type="project" value="TreeGrafter"/>
</dbReference>
<dbReference type="eggNOG" id="KOG1721">
    <property type="taxonomic scope" value="Eukaryota"/>
</dbReference>
<dbReference type="GO" id="GO:0006357">
    <property type="term" value="P:regulation of transcription by RNA polymerase II"/>
    <property type="evidence" value="ECO:0007669"/>
    <property type="project" value="TreeGrafter"/>
</dbReference>
<evidence type="ECO:0000256" key="1">
    <source>
        <dbReference type="ARBA" id="ARBA00004123"/>
    </source>
</evidence>
<evidence type="ECO:0000256" key="6">
    <source>
        <dbReference type="ARBA" id="ARBA00023242"/>
    </source>
</evidence>
<dbReference type="AlphaFoldDB" id="A0A212ENM2"/>
<dbReference type="SUPFAM" id="SSF57667">
    <property type="entry name" value="beta-beta-alpha zinc fingers"/>
    <property type="match status" value="6"/>
</dbReference>
<dbReference type="STRING" id="278856.A0A212ENM2"/>
<keyword evidence="2" id="KW-0479">Metal-binding</keyword>
<dbReference type="PROSITE" id="PS00028">
    <property type="entry name" value="ZINC_FINGER_C2H2_1"/>
    <property type="match status" value="8"/>
</dbReference>
<evidence type="ECO:0000256" key="2">
    <source>
        <dbReference type="ARBA" id="ARBA00022723"/>
    </source>
</evidence>
<protein>
    <submittedName>
        <fullName evidence="9">Zinc finger protein 26</fullName>
    </submittedName>
</protein>
<keyword evidence="6" id="KW-0539">Nucleus</keyword>
<feature type="domain" description="C2H2-type" evidence="8">
    <location>
        <begin position="140"/>
        <end position="168"/>
    </location>
</feature>
<proteinExistence type="predicted"/>